<dbReference type="Proteomes" id="UP000019118">
    <property type="component" value="Unassembled WGS sequence"/>
</dbReference>
<dbReference type="PROSITE" id="PS50828">
    <property type="entry name" value="SMR"/>
    <property type="match status" value="1"/>
</dbReference>
<evidence type="ECO:0000259" key="2">
    <source>
        <dbReference type="PROSITE" id="PS50828"/>
    </source>
</evidence>
<dbReference type="GO" id="GO:0004519">
    <property type="term" value="F:endonuclease activity"/>
    <property type="evidence" value="ECO:0007669"/>
    <property type="project" value="TreeGrafter"/>
</dbReference>
<evidence type="ECO:0000313" key="3">
    <source>
        <dbReference type="EnsemblMetazoa" id="XP_019768648.1"/>
    </source>
</evidence>
<dbReference type="RefSeq" id="XP_019768648.1">
    <property type="nucleotide sequence ID" value="XM_019913089.2"/>
</dbReference>
<dbReference type="PANTHER" id="PTHR46535">
    <property type="entry name" value="NEDD4-BINDING PROTEIN 2"/>
    <property type="match status" value="1"/>
</dbReference>
<reference evidence="3" key="2">
    <citation type="submission" date="2024-08" db="UniProtKB">
        <authorList>
            <consortium name="EnsemblMetazoa"/>
        </authorList>
    </citation>
    <scope>IDENTIFICATION</scope>
</reference>
<feature type="compositionally biased region" description="Basic and acidic residues" evidence="1">
    <location>
        <begin position="37"/>
        <end position="51"/>
    </location>
</feature>
<feature type="region of interest" description="Disordered" evidence="1">
    <location>
        <begin position="531"/>
        <end position="550"/>
    </location>
</feature>
<dbReference type="GeneID" id="109543396"/>
<keyword evidence="4" id="KW-1185">Reference proteome</keyword>
<feature type="compositionally biased region" description="Low complexity" evidence="1">
    <location>
        <begin position="470"/>
        <end position="483"/>
    </location>
</feature>
<dbReference type="KEGG" id="dpa:109543396"/>
<feature type="region of interest" description="Disordered" evidence="1">
    <location>
        <begin position="29"/>
        <end position="58"/>
    </location>
</feature>
<dbReference type="CDD" id="cd14279">
    <property type="entry name" value="CUE"/>
    <property type="match status" value="1"/>
</dbReference>
<evidence type="ECO:0000256" key="1">
    <source>
        <dbReference type="SAM" id="MobiDB-lite"/>
    </source>
</evidence>
<accession>A0AAR5Q5W9</accession>
<reference evidence="4" key="1">
    <citation type="journal article" date="2013" name="Genome Biol.">
        <title>Draft genome of the mountain pine beetle, Dendroctonus ponderosae Hopkins, a major forest pest.</title>
        <authorList>
            <person name="Keeling C.I."/>
            <person name="Yuen M.M."/>
            <person name="Liao N.Y."/>
            <person name="Docking T.R."/>
            <person name="Chan S.K."/>
            <person name="Taylor G.A."/>
            <person name="Palmquist D.L."/>
            <person name="Jackman S.D."/>
            <person name="Nguyen A."/>
            <person name="Li M."/>
            <person name="Henderson H."/>
            <person name="Janes J.K."/>
            <person name="Zhao Y."/>
            <person name="Pandoh P."/>
            <person name="Moore R."/>
            <person name="Sperling F.A."/>
            <person name="Huber D.P."/>
            <person name="Birol I."/>
            <person name="Jones S.J."/>
            <person name="Bohlmann J."/>
        </authorList>
    </citation>
    <scope>NUCLEOTIDE SEQUENCE</scope>
</reference>
<proteinExistence type="predicted"/>
<feature type="region of interest" description="Disordered" evidence="1">
    <location>
        <begin position="445"/>
        <end position="489"/>
    </location>
</feature>
<dbReference type="Pfam" id="PF13671">
    <property type="entry name" value="AAA_33"/>
    <property type="match status" value="1"/>
</dbReference>
<feature type="domain" description="Smr" evidence="2">
    <location>
        <begin position="844"/>
        <end position="925"/>
    </location>
</feature>
<dbReference type="InterPro" id="IPR027417">
    <property type="entry name" value="P-loop_NTPase"/>
</dbReference>
<dbReference type="InterPro" id="IPR052772">
    <property type="entry name" value="Endo/PolyKinase_Domain-Protein"/>
</dbReference>
<dbReference type="SUPFAM" id="SSF52540">
    <property type="entry name" value="P-loop containing nucleoside triphosphate hydrolases"/>
    <property type="match status" value="1"/>
</dbReference>
<organism evidence="3 4">
    <name type="scientific">Dendroctonus ponderosae</name>
    <name type="common">Mountain pine beetle</name>
    <dbReference type="NCBI Taxonomy" id="77166"/>
    <lineage>
        <taxon>Eukaryota</taxon>
        <taxon>Metazoa</taxon>
        <taxon>Ecdysozoa</taxon>
        <taxon>Arthropoda</taxon>
        <taxon>Hexapoda</taxon>
        <taxon>Insecta</taxon>
        <taxon>Pterygota</taxon>
        <taxon>Neoptera</taxon>
        <taxon>Endopterygota</taxon>
        <taxon>Coleoptera</taxon>
        <taxon>Polyphaga</taxon>
        <taxon>Cucujiformia</taxon>
        <taxon>Curculionidae</taxon>
        <taxon>Scolytinae</taxon>
        <taxon>Dendroctonus</taxon>
    </lineage>
</organism>
<dbReference type="SUPFAM" id="SSF160443">
    <property type="entry name" value="SMR domain-like"/>
    <property type="match status" value="1"/>
</dbReference>
<dbReference type="Gene3D" id="3.40.50.300">
    <property type="entry name" value="P-loop containing nucleotide triphosphate hydrolases"/>
    <property type="match status" value="1"/>
</dbReference>
<feature type="region of interest" description="Disordered" evidence="1">
    <location>
        <begin position="1"/>
        <end position="20"/>
    </location>
</feature>
<evidence type="ECO:0000313" key="4">
    <source>
        <dbReference type="Proteomes" id="UP000019118"/>
    </source>
</evidence>
<dbReference type="Gene3D" id="3.30.1370.110">
    <property type="match status" value="1"/>
</dbReference>
<dbReference type="SMART" id="SM00463">
    <property type="entry name" value="SMR"/>
    <property type="match status" value="1"/>
</dbReference>
<dbReference type="AlphaFoldDB" id="A0AAR5Q5W9"/>
<protein>
    <recommendedName>
        <fullName evidence="2">Smr domain-containing protein</fullName>
    </recommendedName>
</protein>
<dbReference type="GO" id="GO:0005634">
    <property type="term" value="C:nucleus"/>
    <property type="evidence" value="ECO:0007669"/>
    <property type="project" value="TreeGrafter"/>
</dbReference>
<dbReference type="InterPro" id="IPR002625">
    <property type="entry name" value="Smr_dom"/>
</dbReference>
<sequence length="934" mass="107755">MAQFDYNRKSQDVDVRERDWDQKAISSTSYINEYEDRESPRQAERRKDQKTSPRARNMGVLHEALSDIRSGLRVLILMRGLPGSGKSTLARTILQNTIGYDETTARDHILSTDDYFMNNGVYNYDAADLTAAHGWNHQRANRAMSNGFSPVIIDNTNAAMWEMKPYAIMATDYGYIVQIIEPCTDWSFNPKELYRHNTHQVSLQSIRNMLTKYDKNVTKLRLFTAYGLEYKRLKLPQYRNYPDLSVRESHAPPAPKTSKQSSVDDILFENGESSSLKDPVLKPMQQSVSLFDNLNAWGIDEAALRSWDIVIPMEPTEPKARVVLLKNHEEPKRVEMKNAATETKLEDFDLLRNIECEMMRKAIKVFVGHNRDINPNYQSKPPGMVRKCRIEQGSQTEESHEANMEMLQHFFPNISSKAIRYWYALFKCDFDWTVELFMVEDEENINDVPEDSEMESNDLGERPPLIHRNSSTSESSSDSKGASQKIRKEKLGGCSEKSKALKKMVESKIKIAPEHYSEQLLKIKSRSDFTPEQVHRPLDSDESEETFDDKNDEATEFEDIIELTLGEDLVMQLEKTFGDPNFIFPQGFQPVVQMPVGFARQIFTFYVESVCQQMEAQNLVLEDMVKEDEEMARKMQLMEDLAVGPPCEPIEIPKIMKEQRQLSKLRKEARKWQEETPDTLALMLTKDKLFKMFPSLDRKDLLEILQAHSNNYKDTVETLIASTGSTLELDVTNAMQPPIEPELFRDMWLAHNSCQQESACTVEEVEEQNWSPMEYRIKANGLLAKRTELYEKANRHYQNRNYEVARFYSGLAANQTPAFEHYNSLAATAFLDDHSRRLENFNMLDLHFLYIKEAIPHLDMFLDRMINLLRLSSKKGGETVQIITGRGKNSANGVAKIKPAVITRLKERGIWYAQLNPGLLKVRIKHSTKLTNEL</sequence>
<dbReference type="InterPro" id="IPR036063">
    <property type="entry name" value="Smr_dom_sf"/>
</dbReference>
<feature type="compositionally biased region" description="Acidic residues" evidence="1">
    <location>
        <begin position="445"/>
        <end position="458"/>
    </location>
</feature>
<dbReference type="EnsemblMetazoa" id="XM_019913089.1">
    <property type="protein sequence ID" value="XP_019768648.1"/>
    <property type="gene ID" value="LOC109543396"/>
</dbReference>
<dbReference type="PANTHER" id="PTHR46535:SF1">
    <property type="entry name" value="NEDD4-BINDING PROTEIN 2"/>
    <property type="match status" value="1"/>
</dbReference>
<name>A0AAR5Q5W9_DENPD</name>